<accession>A0ABD3QG69</accession>
<evidence type="ECO:0000313" key="2">
    <source>
        <dbReference type="EMBL" id="KAL3799374.1"/>
    </source>
</evidence>
<keyword evidence="3" id="KW-1185">Reference proteome</keyword>
<comment type="caution">
    <text evidence="2">The sequence shown here is derived from an EMBL/GenBank/DDBJ whole genome shotgun (WGS) entry which is preliminary data.</text>
</comment>
<protein>
    <submittedName>
        <fullName evidence="2">Uncharacterized protein</fullName>
    </submittedName>
</protein>
<organism evidence="2 3">
    <name type="scientific">Cyclotella atomus</name>
    <dbReference type="NCBI Taxonomy" id="382360"/>
    <lineage>
        <taxon>Eukaryota</taxon>
        <taxon>Sar</taxon>
        <taxon>Stramenopiles</taxon>
        <taxon>Ochrophyta</taxon>
        <taxon>Bacillariophyta</taxon>
        <taxon>Coscinodiscophyceae</taxon>
        <taxon>Thalassiosirophycidae</taxon>
        <taxon>Stephanodiscales</taxon>
        <taxon>Stephanodiscaceae</taxon>
        <taxon>Cyclotella</taxon>
    </lineage>
</organism>
<sequence length="401" mass="44723">MSDRLFEGIGAPISINRNDDKPSIDPTLDSCCQREIESNRKRSAIETTLRAHDRVAQAEALRIQPSYNYKAFNLINTLSFGSGCRCCYDPSGDGGEYELLAAARKERPNGRVDQRLSQTAENGSGDKVNPSNDGSENSDSDDEFNYLLDEDIESTSENDLQAHRRAELENMARQYEILRFHGFGVHRQMHPQRVFPSVGYGVIDKDRYIPPGAVIHLYDAFSPLSVSLDFCLEDISSRYPGTKFVRGLGVSSIVFADDGDDDRWKKADLPMLLAIKEGKVVAFSSGLRDFSNGGDNVEPRMVEQWLDFGGVLVDTPPPVEAVCRIRPEEDMLMENMRQLRGLGKETFEGDKEGKQDRYDCGVDGCIKSFYHEHVGIKTETQDGILVSESQVTSDGEPSNIP</sequence>
<proteinExistence type="predicted"/>
<reference evidence="2 3" key="1">
    <citation type="submission" date="2024-10" db="EMBL/GenBank/DDBJ databases">
        <title>Updated reference genomes for cyclostephanoid diatoms.</title>
        <authorList>
            <person name="Roberts W.R."/>
            <person name="Alverson A.J."/>
        </authorList>
    </citation>
    <scope>NUCLEOTIDE SEQUENCE [LARGE SCALE GENOMIC DNA]</scope>
    <source>
        <strain evidence="2 3">AJA010-31</strain>
    </source>
</reference>
<feature type="compositionally biased region" description="Basic and acidic residues" evidence="1">
    <location>
        <begin position="105"/>
        <end position="114"/>
    </location>
</feature>
<dbReference type="Proteomes" id="UP001530400">
    <property type="component" value="Unassembled WGS sequence"/>
</dbReference>
<feature type="region of interest" description="Disordered" evidence="1">
    <location>
        <begin position="105"/>
        <end position="143"/>
    </location>
</feature>
<dbReference type="Gene3D" id="3.40.30.10">
    <property type="entry name" value="Glutaredoxin"/>
    <property type="match status" value="1"/>
</dbReference>
<name>A0ABD3QG69_9STRA</name>
<dbReference type="AlphaFoldDB" id="A0ABD3QG69"/>
<evidence type="ECO:0000256" key="1">
    <source>
        <dbReference type="SAM" id="MobiDB-lite"/>
    </source>
</evidence>
<gene>
    <name evidence="2" type="ORF">ACHAWO_008485</name>
</gene>
<evidence type="ECO:0000313" key="3">
    <source>
        <dbReference type="Proteomes" id="UP001530400"/>
    </source>
</evidence>
<dbReference type="InterPro" id="IPR036249">
    <property type="entry name" value="Thioredoxin-like_sf"/>
</dbReference>
<dbReference type="EMBL" id="JALLPJ020000190">
    <property type="protein sequence ID" value="KAL3799374.1"/>
    <property type="molecule type" value="Genomic_DNA"/>
</dbReference>
<dbReference type="SUPFAM" id="SSF52833">
    <property type="entry name" value="Thioredoxin-like"/>
    <property type="match status" value="1"/>
</dbReference>